<dbReference type="EMBL" id="BARV01016684">
    <property type="protein sequence ID" value="GAI29854.1"/>
    <property type="molecule type" value="Genomic_DNA"/>
</dbReference>
<dbReference type="Gene3D" id="3.40.50.150">
    <property type="entry name" value="Vaccinia Virus protein VP39"/>
    <property type="match status" value="1"/>
</dbReference>
<organism evidence="1">
    <name type="scientific">marine sediment metagenome</name>
    <dbReference type="NCBI Taxonomy" id="412755"/>
    <lineage>
        <taxon>unclassified sequences</taxon>
        <taxon>metagenomes</taxon>
        <taxon>ecological metagenomes</taxon>
    </lineage>
</organism>
<dbReference type="SUPFAM" id="SSF53335">
    <property type="entry name" value="S-adenosyl-L-methionine-dependent methyltransferases"/>
    <property type="match status" value="1"/>
</dbReference>
<evidence type="ECO:0000313" key="1">
    <source>
        <dbReference type="EMBL" id="GAI29854.1"/>
    </source>
</evidence>
<dbReference type="PANTHER" id="PTHR43861">
    <property type="entry name" value="TRANS-ACONITATE 2-METHYLTRANSFERASE-RELATED"/>
    <property type="match status" value="1"/>
</dbReference>
<reference evidence="1" key="1">
    <citation type="journal article" date="2014" name="Front. Microbiol.">
        <title>High frequency of phylogenetically diverse reductive dehalogenase-homologous genes in deep subseafloor sedimentary metagenomes.</title>
        <authorList>
            <person name="Kawai M."/>
            <person name="Futagami T."/>
            <person name="Toyoda A."/>
            <person name="Takaki Y."/>
            <person name="Nishi S."/>
            <person name="Hori S."/>
            <person name="Arai W."/>
            <person name="Tsubouchi T."/>
            <person name="Morono Y."/>
            <person name="Uchiyama I."/>
            <person name="Ito T."/>
            <person name="Fujiyama A."/>
            <person name="Inagaki F."/>
            <person name="Takami H."/>
        </authorList>
    </citation>
    <scope>NUCLEOTIDE SEQUENCE</scope>
    <source>
        <strain evidence="1">Expedition CK06-06</strain>
    </source>
</reference>
<protein>
    <recommendedName>
        <fullName evidence="2">Methyltransferase domain-containing protein</fullName>
    </recommendedName>
</protein>
<dbReference type="InterPro" id="IPR029063">
    <property type="entry name" value="SAM-dependent_MTases_sf"/>
</dbReference>
<gene>
    <name evidence="1" type="ORF">S06H3_28572</name>
</gene>
<dbReference type="CDD" id="cd02440">
    <property type="entry name" value="AdoMet_MTases"/>
    <property type="match status" value="1"/>
</dbReference>
<accession>X1PG31</accession>
<proteinExistence type="predicted"/>
<sequence length="237" mass="27329">MPAEIVEEDYNSLASTYDQYFSNFTRPHSQELVKRLNINNDVTVLDLACGTGTITVQLREYVSEKGRILAVDSSEQMLKKAEEKINDKNVEFICGDMLEILDRFQENSFDCVTCGWAIGYVSPLKLLKKIRRVLKHNGKIGIIENRKDTLATLRETGIKVMQRYPQHIRYIMDLTLRLPRDRGHLERLYKKGGLKSPEVWEGEVKFNFKDGREVLNWALHTGASAGFDRMMDPKVKD</sequence>
<comment type="caution">
    <text evidence="1">The sequence shown here is derived from an EMBL/GenBank/DDBJ whole genome shotgun (WGS) entry which is preliminary data.</text>
</comment>
<name>X1PG31_9ZZZZ</name>
<evidence type="ECO:0008006" key="2">
    <source>
        <dbReference type="Google" id="ProtNLM"/>
    </source>
</evidence>
<dbReference type="Pfam" id="PF01209">
    <property type="entry name" value="Ubie_methyltran"/>
    <property type="match status" value="1"/>
</dbReference>
<feature type="non-terminal residue" evidence="1">
    <location>
        <position position="237"/>
    </location>
</feature>
<dbReference type="AlphaFoldDB" id="X1PG31"/>